<dbReference type="Proteomes" id="UP000005324">
    <property type="component" value="Unassembled WGS sequence"/>
</dbReference>
<reference evidence="2 3" key="1">
    <citation type="submission" date="2010-04" db="EMBL/GenBank/DDBJ databases">
        <authorList>
            <person name="Qin X."/>
            <person name="Bachman B."/>
            <person name="Battles P."/>
            <person name="Bell A."/>
            <person name="Bess C."/>
            <person name="Bickham C."/>
            <person name="Chaboub L."/>
            <person name="Chen D."/>
            <person name="Coyle M."/>
            <person name="Deiros D.R."/>
            <person name="Dinh H."/>
            <person name="Forbes L."/>
            <person name="Fowler G."/>
            <person name="Francisco L."/>
            <person name="Fu Q."/>
            <person name="Gubbala S."/>
            <person name="Hale W."/>
            <person name="Han Y."/>
            <person name="Hemphill L."/>
            <person name="Highlander S.K."/>
            <person name="Hirani K."/>
            <person name="Hogues M."/>
            <person name="Jackson L."/>
            <person name="Jakkamsetti A."/>
            <person name="Javaid M."/>
            <person name="Jiang H."/>
            <person name="Korchina V."/>
            <person name="Kovar C."/>
            <person name="Lara F."/>
            <person name="Lee S."/>
            <person name="Mata R."/>
            <person name="Mathew T."/>
            <person name="Moen C."/>
            <person name="Morales K."/>
            <person name="Munidasa M."/>
            <person name="Nazareth L."/>
            <person name="Ngo R."/>
            <person name="Nguyen L."/>
            <person name="Okwuonu G."/>
            <person name="Ongeri F."/>
            <person name="Patil S."/>
            <person name="Petrosino J."/>
            <person name="Pham C."/>
            <person name="Pham P."/>
            <person name="Pu L.-L."/>
            <person name="Puazo M."/>
            <person name="Raj R."/>
            <person name="Reid J."/>
            <person name="Rouhana J."/>
            <person name="Saada N."/>
            <person name="Shang Y."/>
            <person name="Simmons D."/>
            <person name="Thornton R."/>
            <person name="Warren J."/>
            <person name="Weissenberger G."/>
            <person name="Zhang J."/>
            <person name="Zhang L."/>
            <person name="Zhou C."/>
            <person name="Zhu D."/>
            <person name="Muzny D."/>
            <person name="Worley K."/>
            <person name="Gibbs R."/>
        </authorList>
    </citation>
    <scope>NUCLEOTIDE SEQUENCE [LARGE SCALE GENOMIC DNA]</scope>
    <source>
        <strain evidence="2 3">ATCC 49957</strain>
    </source>
</reference>
<keyword evidence="3" id="KW-1185">Reference proteome</keyword>
<name>D5RUG1_9PROT</name>
<evidence type="ECO:0000313" key="3">
    <source>
        <dbReference type="Proteomes" id="UP000005324"/>
    </source>
</evidence>
<dbReference type="AlphaFoldDB" id="D5RUG1"/>
<feature type="region of interest" description="Disordered" evidence="1">
    <location>
        <begin position="22"/>
        <end position="41"/>
    </location>
</feature>
<dbReference type="HOGENOM" id="CLU_3055285_0_0_5"/>
<protein>
    <submittedName>
        <fullName evidence="2">Uncharacterized protein</fullName>
    </submittedName>
</protein>
<evidence type="ECO:0000313" key="2">
    <source>
        <dbReference type="EMBL" id="EFH09057.1"/>
    </source>
</evidence>
<accession>D5RUG1</accession>
<feature type="non-terminal residue" evidence="2">
    <location>
        <position position="1"/>
    </location>
</feature>
<evidence type="ECO:0000256" key="1">
    <source>
        <dbReference type="SAM" id="MobiDB-lite"/>
    </source>
</evidence>
<proteinExistence type="predicted"/>
<organism evidence="2 3">
    <name type="scientific">Pseudoroseomonas cervicalis ATCC 49957</name>
    <dbReference type="NCBI Taxonomy" id="525371"/>
    <lineage>
        <taxon>Bacteria</taxon>
        <taxon>Pseudomonadati</taxon>
        <taxon>Pseudomonadota</taxon>
        <taxon>Alphaproteobacteria</taxon>
        <taxon>Acetobacterales</taxon>
        <taxon>Roseomonadaceae</taxon>
        <taxon>Roseomonas</taxon>
    </lineage>
</organism>
<comment type="caution">
    <text evidence="2">The sequence shown here is derived from an EMBL/GenBank/DDBJ whole genome shotgun (WGS) entry which is preliminary data.</text>
</comment>
<dbReference type="EMBL" id="ADVL01000987">
    <property type="protein sequence ID" value="EFH09057.1"/>
    <property type="molecule type" value="Genomic_DNA"/>
</dbReference>
<sequence>GRGGRLGAGGALHRGLVRLGRPGGGVAIRRPGGKEGGAEAQKPLYAAGAQSLC</sequence>
<gene>
    <name evidence="2" type="ORF">HMPREF0731_4723</name>
</gene>